<evidence type="ECO:0000313" key="2">
    <source>
        <dbReference type="Proteomes" id="UP000291022"/>
    </source>
</evidence>
<sequence>MALKRIHKELDDLARDPPTKCSAGTVGDTFRWQAAIMGSNDRYNKSFSWISKP</sequence>
<dbReference type="Ensembl" id="ENSUAMT00000003347.1">
    <property type="protein sequence ID" value="ENSUAMP00000002928.1"/>
    <property type="gene ID" value="ENSUAMG00000002684.1"/>
</dbReference>
<proteinExistence type="predicted"/>
<dbReference type="OMA" id="KWISKEF"/>
<dbReference type="InterPro" id="IPR016135">
    <property type="entry name" value="UBQ-conjugating_enzyme/RWD"/>
</dbReference>
<dbReference type="Proteomes" id="UP000291022">
    <property type="component" value="Unassembled WGS sequence"/>
</dbReference>
<name>A0A452QDR9_URSAM</name>
<keyword evidence="2" id="KW-1185">Reference proteome</keyword>
<evidence type="ECO:0000313" key="1">
    <source>
        <dbReference type="Ensembl" id="ENSUAMP00000002928.1"/>
    </source>
</evidence>
<reference evidence="2" key="1">
    <citation type="submission" date="2016-06" db="EMBL/GenBank/DDBJ databases">
        <title>De novo assembly and RNA-Seq shows season-dependent expression and editing in black bear kidneys.</title>
        <authorList>
            <person name="Korstanje R."/>
            <person name="Srivastava A."/>
            <person name="Sarsani V.K."/>
            <person name="Sheehan S.M."/>
            <person name="Seger R.L."/>
            <person name="Barter M.E."/>
            <person name="Lindqvist C."/>
            <person name="Brody L.C."/>
            <person name="Mullikin J.C."/>
        </authorList>
    </citation>
    <scope>NUCLEOTIDE SEQUENCE [LARGE SCALE GENOMIC DNA]</scope>
</reference>
<dbReference type="AlphaFoldDB" id="A0A452QDR9"/>
<dbReference type="Gene3D" id="3.10.110.10">
    <property type="entry name" value="Ubiquitin Conjugating Enzyme"/>
    <property type="match status" value="1"/>
</dbReference>
<reference evidence="1" key="2">
    <citation type="submission" date="2025-08" db="UniProtKB">
        <authorList>
            <consortium name="Ensembl"/>
        </authorList>
    </citation>
    <scope>IDENTIFICATION</scope>
</reference>
<reference evidence="1" key="3">
    <citation type="submission" date="2025-09" db="UniProtKB">
        <authorList>
            <consortium name="Ensembl"/>
        </authorList>
    </citation>
    <scope>IDENTIFICATION</scope>
</reference>
<accession>A0A452QDR9</accession>
<protein>
    <recommendedName>
        <fullName evidence="3">UBC core domain-containing protein</fullName>
    </recommendedName>
</protein>
<evidence type="ECO:0008006" key="3">
    <source>
        <dbReference type="Google" id="ProtNLM"/>
    </source>
</evidence>
<dbReference type="SUPFAM" id="SSF54495">
    <property type="entry name" value="UBC-like"/>
    <property type="match status" value="1"/>
</dbReference>
<dbReference type="STRING" id="9643.ENSUAMP00000002928"/>
<organism evidence="1 2">
    <name type="scientific">Ursus americanus</name>
    <name type="common">American black bear</name>
    <name type="synonym">Euarctos americanus</name>
    <dbReference type="NCBI Taxonomy" id="9643"/>
    <lineage>
        <taxon>Eukaryota</taxon>
        <taxon>Metazoa</taxon>
        <taxon>Chordata</taxon>
        <taxon>Craniata</taxon>
        <taxon>Vertebrata</taxon>
        <taxon>Euteleostomi</taxon>
        <taxon>Mammalia</taxon>
        <taxon>Eutheria</taxon>
        <taxon>Laurasiatheria</taxon>
        <taxon>Carnivora</taxon>
        <taxon>Caniformia</taxon>
        <taxon>Ursidae</taxon>
        <taxon>Ursus</taxon>
    </lineage>
</organism>
<dbReference type="GeneTree" id="ENSGT01140000285730"/>